<organism evidence="2">
    <name type="scientific">hydrothermal vent metagenome</name>
    <dbReference type="NCBI Taxonomy" id="652676"/>
    <lineage>
        <taxon>unclassified sequences</taxon>
        <taxon>metagenomes</taxon>
        <taxon>ecological metagenomes</taxon>
    </lineage>
</organism>
<evidence type="ECO:0000313" key="2">
    <source>
        <dbReference type="EMBL" id="CUS40142.1"/>
    </source>
</evidence>
<dbReference type="NCBIfam" id="TIGR02823">
    <property type="entry name" value="oxido_YhdH"/>
    <property type="match status" value="1"/>
</dbReference>
<dbReference type="AlphaFoldDB" id="A0A170PKJ3"/>
<dbReference type="InterPro" id="IPR013149">
    <property type="entry name" value="ADH-like_C"/>
</dbReference>
<dbReference type="InterPro" id="IPR011032">
    <property type="entry name" value="GroES-like_sf"/>
</dbReference>
<evidence type="ECO:0000259" key="1">
    <source>
        <dbReference type="SMART" id="SM00829"/>
    </source>
</evidence>
<dbReference type="GO" id="GO:0004022">
    <property type="term" value="F:alcohol dehydrogenase (NAD+) activity"/>
    <property type="evidence" value="ECO:0007669"/>
    <property type="project" value="UniProtKB-EC"/>
</dbReference>
<dbReference type="PANTHER" id="PTHR43677">
    <property type="entry name" value="SHORT-CHAIN DEHYDROGENASE/REDUCTASE"/>
    <property type="match status" value="1"/>
</dbReference>
<dbReference type="InterPro" id="IPR020843">
    <property type="entry name" value="ER"/>
</dbReference>
<feature type="domain" description="Enoyl reductase (ER)" evidence="1">
    <location>
        <begin position="14"/>
        <end position="325"/>
    </location>
</feature>
<dbReference type="InterPro" id="IPR036291">
    <property type="entry name" value="NAD(P)-bd_dom_sf"/>
</dbReference>
<dbReference type="SMART" id="SM00829">
    <property type="entry name" value="PKS_ER"/>
    <property type="match status" value="1"/>
</dbReference>
<keyword evidence="2" id="KW-0560">Oxidoreductase</keyword>
<dbReference type="Gene3D" id="3.90.180.10">
    <property type="entry name" value="Medium-chain alcohol dehydrogenases, catalytic domain"/>
    <property type="match status" value="1"/>
</dbReference>
<dbReference type="Pfam" id="PF08240">
    <property type="entry name" value="ADH_N"/>
    <property type="match status" value="1"/>
</dbReference>
<gene>
    <name evidence="2" type="ORF">MGWOODY_Tha296</name>
</gene>
<dbReference type="SUPFAM" id="SSF51735">
    <property type="entry name" value="NAD(P)-binding Rossmann-fold domains"/>
    <property type="match status" value="1"/>
</dbReference>
<dbReference type="SUPFAM" id="SSF50129">
    <property type="entry name" value="GroES-like"/>
    <property type="match status" value="1"/>
</dbReference>
<dbReference type="EMBL" id="CZQC01000004">
    <property type="protein sequence ID" value="CUS40142.1"/>
    <property type="molecule type" value="Genomic_DNA"/>
</dbReference>
<dbReference type="GO" id="GO:0043957">
    <property type="term" value="F:acryloyl-CoA reductase (NADPH) activity"/>
    <property type="evidence" value="ECO:0007669"/>
    <property type="project" value="TreeGrafter"/>
</dbReference>
<dbReference type="InterPro" id="IPR051397">
    <property type="entry name" value="Zn-ADH-like_protein"/>
</dbReference>
<name>A0A170PKJ3_9ZZZZ</name>
<dbReference type="Pfam" id="PF00107">
    <property type="entry name" value="ADH_zinc_N"/>
    <property type="match status" value="1"/>
</dbReference>
<accession>A0A170PKJ3</accession>
<dbReference type="CDD" id="cd05280">
    <property type="entry name" value="MDR_yhdh_yhfp"/>
    <property type="match status" value="1"/>
</dbReference>
<proteinExistence type="predicted"/>
<dbReference type="InterPro" id="IPR014188">
    <property type="entry name" value="Acrylyl-CoA_reductase_AcuI"/>
</dbReference>
<sequence length="330" mass="34284">MTFLAYRVTETESGMTATWESREDDQLPAGDVLIDVQYSSVNYKDALSASGNKGVTRAFPHTPGIDAAGVVVSSTDAAFKAGDEVVVFGYDLGMNTEGGYGQRIRVPSAWVLAKPAGISAAETMAWGTAGFTAALSVQKLERAGMQPSKGPVIVTGATGGVGSVAVALLAKLGYDVVALSGKAEQEAWLKELGANRVIGRDEVMALKGKAMAKPLYQAALDTVGGDMVSALIPQIMPEGAVSTCGMIAGIKVEASVFPFILRGVSLLGVDSVEIPQAEKQLVLNKAAGEWKLAGLETMTTNVTRSGLAGILTKVLNGQGVGRYRVDLNAE</sequence>
<dbReference type="InterPro" id="IPR013154">
    <property type="entry name" value="ADH-like_N"/>
</dbReference>
<protein>
    <submittedName>
        <fullName evidence="2">Alcohol dehydrogenase</fullName>
        <ecNumber evidence="2">1.1.1.1</ecNumber>
    </submittedName>
</protein>
<dbReference type="Gene3D" id="3.40.50.720">
    <property type="entry name" value="NAD(P)-binding Rossmann-like Domain"/>
    <property type="match status" value="1"/>
</dbReference>
<reference evidence="2" key="1">
    <citation type="submission" date="2015-10" db="EMBL/GenBank/DDBJ databases">
        <authorList>
            <person name="Gilbert D.G."/>
        </authorList>
    </citation>
    <scope>NUCLEOTIDE SEQUENCE</scope>
</reference>
<dbReference type="EC" id="1.1.1.1" evidence="2"/>
<dbReference type="PANTHER" id="PTHR43677:SF1">
    <property type="entry name" value="ACRYLYL-COA REDUCTASE ACUI-RELATED"/>
    <property type="match status" value="1"/>
</dbReference>